<gene>
    <name evidence="3" type="ORF">C448_14809</name>
</gene>
<protein>
    <submittedName>
        <fullName evidence="3">Uncharacterized protein</fullName>
    </submittedName>
</protein>
<evidence type="ECO:0000256" key="2">
    <source>
        <dbReference type="SAM" id="Phobius"/>
    </source>
</evidence>
<dbReference type="STRING" id="931277.C448_14809"/>
<keyword evidence="2" id="KW-1133">Transmembrane helix</keyword>
<feature type="compositionally biased region" description="Polar residues" evidence="1">
    <location>
        <begin position="9"/>
        <end position="31"/>
    </location>
</feature>
<evidence type="ECO:0000256" key="1">
    <source>
        <dbReference type="SAM" id="MobiDB-lite"/>
    </source>
</evidence>
<comment type="caution">
    <text evidence="3">The sequence shown here is derived from an EMBL/GenBank/DDBJ whole genome shotgun (WGS) entry which is preliminary data.</text>
</comment>
<keyword evidence="2" id="KW-0812">Transmembrane</keyword>
<name>M0M3Y0_HALMO</name>
<keyword evidence="2" id="KW-0472">Membrane</keyword>
<dbReference type="PATRIC" id="fig|931277.6.peg.2908"/>
<evidence type="ECO:0000313" key="3">
    <source>
        <dbReference type="EMBL" id="EMA39339.1"/>
    </source>
</evidence>
<feature type="transmembrane region" description="Helical" evidence="2">
    <location>
        <begin position="48"/>
        <end position="67"/>
    </location>
</feature>
<reference evidence="3 4" key="1">
    <citation type="journal article" date="2014" name="PLoS Genet.">
        <title>Phylogenetically driven sequencing of extremely halophilic archaea reveals strategies for static and dynamic osmo-response.</title>
        <authorList>
            <person name="Becker E.A."/>
            <person name="Seitzer P.M."/>
            <person name="Tritt A."/>
            <person name="Larsen D."/>
            <person name="Krusor M."/>
            <person name="Yao A.I."/>
            <person name="Wu D."/>
            <person name="Madern D."/>
            <person name="Eisen J.A."/>
            <person name="Darling A.E."/>
            <person name="Facciotti M.T."/>
        </authorList>
    </citation>
    <scope>NUCLEOTIDE SEQUENCE [LARGE SCALE GENOMIC DNA]</scope>
    <source>
        <strain evidence="3 4">DSM 1307</strain>
    </source>
</reference>
<dbReference type="EMBL" id="AOMC01000161">
    <property type="protein sequence ID" value="EMA39339.1"/>
    <property type="molecule type" value="Genomic_DNA"/>
</dbReference>
<feature type="region of interest" description="Disordered" evidence="1">
    <location>
        <begin position="1"/>
        <end position="31"/>
    </location>
</feature>
<accession>M0M3Y0</accession>
<keyword evidence="4" id="KW-1185">Reference proteome</keyword>
<organism evidence="3 4">
    <name type="scientific">Halococcus morrhuae DSM 1307</name>
    <dbReference type="NCBI Taxonomy" id="931277"/>
    <lineage>
        <taxon>Archaea</taxon>
        <taxon>Methanobacteriati</taxon>
        <taxon>Methanobacteriota</taxon>
        <taxon>Stenosarchaea group</taxon>
        <taxon>Halobacteria</taxon>
        <taxon>Halobacteriales</taxon>
        <taxon>Halococcaceae</taxon>
        <taxon>Halococcus</taxon>
    </lineage>
</organism>
<sequence>MIERVETGSIATNGEPMSNEQQSGGTVGGESSATRTLVSYWTELPHDWQAVVLGALVLVIVATGVQIPW</sequence>
<dbReference type="Proteomes" id="UP000011568">
    <property type="component" value="Unassembled WGS sequence"/>
</dbReference>
<dbReference type="AlphaFoldDB" id="M0M3Y0"/>
<evidence type="ECO:0000313" key="4">
    <source>
        <dbReference type="Proteomes" id="UP000011568"/>
    </source>
</evidence>
<proteinExistence type="predicted"/>